<reference evidence="11 12" key="1">
    <citation type="journal article" date="2018" name="Cell">
        <title>The Chara Genome: Secondary Complexity and Implications for Plant Terrestrialization.</title>
        <authorList>
            <person name="Nishiyama T."/>
            <person name="Sakayama H."/>
            <person name="Vries J.D."/>
            <person name="Buschmann H."/>
            <person name="Saint-Marcoux D."/>
            <person name="Ullrich K.K."/>
            <person name="Haas F.B."/>
            <person name="Vanderstraeten L."/>
            <person name="Becker D."/>
            <person name="Lang D."/>
            <person name="Vosolsobe S."/>
            <person name="Rombauts S."/>
            <person name="Wilhelmsson P.K.I."/>
            <person name="Janitza P."/>
            <person name="Kern R."/>
            <person name="Heyl A."/>
            <person name="Rumpler F."/>
            <person name="Villalobos L.I.A.C."/>
            <person name="Clay J.M."/>
            <person name="Skokan R."/>
            <person name="Toyoda A."/>
            <person name="Suzuki Y."/>
            <person name="Kagoshima H."/>
            <person name="Schijlen E."/>
            <person name="Tajeshwar N."/>
            <person name="Catarino B."/>
            <person name="Hetherington A.J."/>
            <person name="Saltykova A."/>
            <person name="Bonnot C."/>
            <person name="Breuninger H."/>
            <person name="Symeonidi A."/>
            <person name="Radhakrishnan G.V."/>
            <person name="Van Nieuwerburgh F."/>
            <person name="Deforce D."/>
            <person name="Chang C."/>
            <person name="Karol K.G."/>
            <person name="Hedrich R."/>
            <person name="Ulvskov P."/>
            <person name="Glockner G."/>
            <person name="Delwiche C.F."/>
            <person name="Petrasek J."/>
            <person name="Van de Peer Y."/>
            <person name="Friml J."/>
            <person name="Beilby M."/>
            <person name="Dolan L."/>
            <person name="Kohara Y."/>
            <person name="Sugano S."/>
            <person name="Fujiyama A."/>
            <person name="Delaux P.-M."/>
            <person name="Quint M."/>
            <person name="TheiBen G."/>
            <person name="Hagemann M."/>
            <person name="Harholt J."/>
            <person name="Dunand C."/>
            <person name="Zachgo S."/>
            <person name="Langdale J."/>
            <person name="Maumus F."/>
            <person name="Straeten D.V.D."/>
            <person name="Gould S.B."/>
            <person name="Rensing S.A."/>
        </authorList>
    </citation>
    <scope>NUCLEOTIDE SEQUENCE [LARGE SCALE GENOMIC DNA]</scope>
    <source>
        <strain evidence="11 12">S276</strain>
    </source>
</reference>
<dbReference type="InterPro" id="IPR019796">
    <property type="entry name" value="G6P_DH_AS"/>
</dbReference>
<feature type="domain" description="Glucose-6-phosphate dehydrogenase C-terminal" evidence="10">
    <location>
        <begin position="227"/>
        <end position="269"/>
    </location>
</feature>
<dbReference type="Pfam" id="PF02781">
    <property type="entry name" value="G6PD_C"/>
    <property type="match status" value="1"/>
</dbReference>
<dbReference type="Gramene" id="GBG74334">
    <property type="protein sequence ID" value="GBG74334"/>
    <property type="gene ID" value="CBR_g18745"/>
</dbReference>
<dbReference type="Pfam" id="PF00479">
    <property type="entry name" value="G6PD_N"/>
    <property type="match status" value="1"/>
</dbReference>
<evidence type="ECO:0000313" key="11">
    <source>
        <dbReference type="EMBL" id="GBG74334.1"/>
    </source>
</evidence>
<dbReference type="EC" id="1.1.1.49" evidence="3"/>
<dbReference type="STRING" id="69332.A0A388KWA2"/>
<evidence type="ECO:0000313" key="12">
    <source>
        <dbReference type="Proteomes" id="UP000265515"/>
    </source>
</evidence>
<dbReference type="PANTHER" id="PTHR23429">
    <property type="entry name" value="GLUCOSE-6-PHOSPHATE 1-DEHYDROGENASE G6PD"/>
    <property type="match status" value="1"/>
</dbReference>
<dbReference type="PROSITE" id="PS00069">
    <property type="entry name" value="G6P_DEHYDROGENASE"/>
    <property type="match status" value="1"/>
</dbReference>
<comment type="similarity">
    <text evidence="2">Belongs to the glucose-6-phosphate dehydrogenase family.</text>
</comment>
<dbReference type="GO" id="GO:0006006">
    <property type="term" value="P:glucose metabolic process"/>
    <property type="evidence" value="ECO:0007669"/>
    <property type="project" value="UniProtKB-KW"/>
</dbReference>
<evidence type="ECO:0000256" key="2">
    <source>
        <dbReference type="ARBA" id="ARBA00009975"/>
    </source>
</evidence>
<keyword evidence="4" id="KW-0313">Glucose metabolism</keyword>
<evidence type="ECO:0000256" key="4">
    <source>
        <dbReference type="ARBA" id="ARBA00022526"/>
    </source>
</evidence>
<dbReference type="SUPFAM" id="SSF55347">
    <property type="entry name" value="Glyceraldehyde-3-phosphate dehydrogenase-like, C-terminal domain"/>
    <property type="match status" value="1"/>
</dbReference>
<dbReference type="InterPro" id="IPR022674">
    <property type="entry name" value="G6P_DH_NAD-bd"/>
</dbReference>
<dbReference type="AlphaFoldDB" id="A0A388KWA2"/>
<dbReference type="PANTHER" id="PTHR23429:SF0">
    <property type="entry name" value="GLUCOSE-6-PHOSPHATE 1-DEHYDROGENASE"/>
    <property type="match status" value="1"/>
</dbReference>
<keyword evidence="5" id="KW-0521">NADP</keyword>
<dbReference type="GO" id="GO:0009051">
    <property type="term" value="P:pentose-phosphate shunt, oxidative branch"/>
    <property type="evidence" value="ECO:0007669"/>
    <property type="project" value="UniProtKB-ARBA"/>
</dbReference>
<evidence type="ECO:0000256" key="1">
    <source>
        <dbReference type="ARBA" id="ARBA00004937"/>
    </source>
</evidence>
<evidence type="ECO:0000256" key="7">
    <source>
        <dbReference type="ARBA" id="ARBA00023277"/>
    </source>
</evidence>
<dbReference type="Proteomes" id="UP000265515">
    <property type="component" value="Unassembled WGS sequence"/>
</dbReference>
<proteinExistence type="inferred from homology"/>
<dbReference type="InterPro" id="IPR036291">
    <property type="entry name" value="NAD(P)-bd_dom_sf"/>
</dbReference>
<evidence type="ECO:0000256" key="5">
    <source>
        <dbReference type="ARBA" id="ARBA00022857"/>
    </source>
</evidence>
<sequence>MAATTVDDVAVVSGMVHKAHMDCEAALRTASTAGTEPGALSIVVLGASGDLAKKKTFPAIFHLYRQGFLPATTRVYGYARTKLTDEVLHAKIKPYLGASPDEGPLVAEFLNMVSYISGPYDKPDGFEVLNKTLTQFEDKEGAVDGLWQGNRLFYMALPPSVYPTVATMLRSVCMSSTGWTRLVVEKPFGKDLDSAEALSSHLGALFTEEQLYRIDHYLGKELVQNLLVMRFANRVFFPLWNRSHIASVQITFKENFGTEGRGGYFDEYGYGAPVGIAAAAVALSNSLWCYLLVQRFPSPNRSQPVAACS</sequence>
<dbReference type="SUPFAM" id="SSF51735">
    <property type="entry name" value="NAD(P)-binding Rossmann-fold domains"/>
    <property type="match status" value="1"/>
</dbReference>
<comment type="caution">
    <text evidence="11">The sequence shown here is derived from an EMBL/GenBank/DDBJ whole genome shotgun (WGS) entry which is preliminary data.</text>
</comment>
<dbReference type="GO" id="GO:0005829">
    <property type="term" value="C:cytosol"/>
    <property type="evidence" value="ECO:0007669"/>
    <property type="project" value="TreeGrafter"/>
</dbReference>
<accession>A0A388KWA2</accession>
<dbReference type="InterPro" id="IPR022675">
    <property type="entry name" value="G6P_DH_C"/>
</dbReference>
<evidence type="ECO:0000259" key="9">
    <source>
        <dbReference type="Pfam" id="PF00479"/>
    </source>
</evidence>
<keyword evidence="6" id="KW-0560">Oxidoreductase</keyword>
<dbReference type="InterPro" id="IPR001282">
    <property type="entry name" value="G6P_DH"/>
</dbReference>
<evidence type="ECO:0000256" key="6">
    <source>
        <dbReference type="ARBA" id="ARBA00023002"/>
    </source>
</evidence>
<evidence type="ECO:0000259" key="10">
    <source>
        <dbReference type="Pfam" id="PF02781"/>
    </source>
</evidence>
<evidence type="ECO:0000256" key="3">
    <source>
        <dbReference type="ARBA" id="ARBA00013019"/>
    </source>
</evidence>
<dbReference type="PRINTS" id="PR00079">
    <property type="entry name" value="G6PDHDRGNASE"/>
</dbReference>
<protein>
    <recommendedName>
        <fullName evidence="3">glucose-6-phosphate dehydrogenase (NADP(+))</fullName>
        <ecNumber evidence="3">1.1.1.49</ecNumber>
    </recommendedName>
</protein>
<name>A0A388KWA2_CHABU</name>
<dbReference type="EMBL" id="BFEA01000201">
    <property type="protein sequence ID" value="GBG74334.1"/>
    <property type="molecule type" value="Genomic_DNA"/>
</dbReference>
<dbReference type="OMA" id="ETTIARC"/>
<keyword evidence="12" id="KW-1185">Reference proteome</keyword>
<comment type="pathway">
    <text evidence="1">Carbohydrate degradation; pentose phosphate pathway; D-ribulose 5-phosphate from D-glucose 6-phosphate (oxidative stage): step 1/3.</text>
</comment>
<evidence type="ECO:0000256" key="8">
    <source>
        <dbReference type="ARBA" id="ARBA00048749"/>
    </source>
</evidence>
<feature type="domain" description="Glucose-6-phosphate dehydrogenase NAD-binding" evidence="9">
    <location>
        <begin position="43"/>
        <end position="225"/>
    </location>
</feature>
<comment type="catalytic activity">
    <reaction evidence="8">
        <text>D-glucose 6-phosphate + NADP(+) = 6-phospho-D-glucono-1,5-lactone + NADPH + H(+)</text>
        <dbReference type="Rhea" id="RHEA:15841"/>
        <dbReference type="ChEBI" id="CHEBI:15378"/>
        <dbReference type="ChEBI" id="CHEBI:57783"/>
        <dbReference type="ChEBI" id="CHEBI:57955"/>
        <dbReference type="ChEBI" id="CHEBI:58349"/>
        <dbReference type="ChEBI" id="CHEBI:61548"/>
        <dbReference type="EC" id="1.1.1.49"/>
    </reaction>
</comment>
<dbReference type="GO" id="GO:0050661">
    <property type="term" value="F:NADP binding"/>
    <property type="evidence" value="ECO:0007669"/>
    <property type="project" value="InterPro"/>
</dbReference>
<dbReference type="FunFam" id="3.40.50.720:FF:000111">
    <property type="entry name" value="Glucose-6-phosphate 1-dehydrogenase"/>
    <property type="match status" value="1"/>
</dbReference>
<gene>
    <name evidence="11" type="ORF">CBR_g18745</name>
</gene>
<dbReference type="OrthoDB" id="60984at2759"/>
<keyword evidence="7" id="KW-0119">Carbohydrate metabolism</keyword>
<dbReference type="GO" id="GO:0004345">
    <property type="term" value="F:glucose-6-phosphate dehydrogenase activity"/>
    <property type="evidence" value="ECO:0007669"/>
    <property type="project" value="UniProtKB-EC"/>
</dbReference>
<organism evidence="11 12">
    <name type="scientific">Chara braunii</name>
    <name type="common">Braun's stonewort</name>
    <dbReference type="NCBI Taxonomy" id="69332"/>
    <lineage>
        <taxon>Eukaryota</taxon>
        <taxon>Viridiplantae</taxon>
        <taxon>Streptophyta</taxon>
        <taxon>Charophyceae</taxon>
        <taxon>Charales</taxon>
        <taxon>Characeae</taxon>
        <taxon>Chara</taxon>
    </lineage>
</organism>
<dbReference type="UniPathway" id="UPA00115">
    <property type="reaction ID" value="UER00408"/>
</dbReference>
<dbReference type="Gene3D" id="3.40.50.720">
    <property type="entry name" value="NAD(P)-binding Rossmann-like Domain"/>
    <property type="match status" value="1"/>
</dbReference>
<dbReference type="Gene3D" id="3.30.360.10">
    <property type="entry name" value="Dihydrodipicolinate Reductase, domain 2"/>
    <property type="match status" value="1"/>
</dbReference>